<comment type="caution">
    <text evidence="1">The sequence shown here is derived from an EMBL/GenBank/DDBJ whole genome shotgun (WGS) entry which is preliminary data.</text>
</comment>
<evidence type="ECO:0000313" key="1">
    <source>
        <dbReference type="EMBL" id="KAJ7195681.1"/>
    </source>
</evidence>
<keyword evidence="2" id="KW-1185">Reference proteome</keyword>
<accession>A0AAD6Y0T1</accession>
<protein>
    <submittedName>
        <fullName evidence="1">Uncharacterized protein</fullName>
    </submittedName>
</protein>
<dbReference type="AlphaFoldDB" id="A0AAD6Y0T1"/>
<dbReference type="Proteomes" id="UP001219525">
    <property type="component" value="Unassembled WGS sequence"/>
</dbReference>
<name>A0AAD6Y0T1_9AGAR</name>
<evidence type="ECO:0000313" key="2">
    <source>
        <dbReference type="Proteomes" id="UP001219525"/>
    </source>
</evidence>
<feature type="non-terminal residue" evidence="1">
    <location>
        <position position="251"/>
    </location>
</feature>
<reference evidence="1" key="1">
    <citation type="submission" date="2023-03" db="EMBL/GenBank/DDBJ databases">
        <title>Massive genome expansion in bonnet fungi (Mycena s.s.) driven by repeated elements and novel gene families across ecological guilds.</title>
        <authorList>
            <consortium name="Lawrence Berkeley National Laboratory"/>
            <person name="Harder C.B."/>
            <person name="Miyauchi S."/>
            <person name="Viragh M."/>
            <person name="Kuo A."/>
            <person name="Thoen E."/>
            <person name="Andreopoulos B."/>
            <person name="Lu D."/>
            <person name="Skrede I."/>
            <person name="Drula E."/>
            <person name="Henrissat B."/>
            <person name="Morin E."/>
            <person name="Kohler A."/>
            <person name="Barry K."/>
            <person name="LaButti K."/>
            <person name="Morin E."/>
            <person name="Salamov A."/>
            <person name="Lipzen A."/>
            <person name="Mereny Z."/>
            <person name="Hegedus B."/>
            <person name="Baldrian P."/>
            <person name="Stursova M."/>
            <person name="Weitz H."/>
            <person name="Taylor A."/>
            <person name="Grigoriev I.V."/>
            <person name="Nagy L.G."/>
            <person name="Martin F."/>
            <person name="Kauserud H."/>
        </authorList>
    </citation>
    <scope>NUCLEOTIDE SEQUENCE</scope>
    <source>
        <strain evidence="1">9144</strain>
    </source>
</reference>
<sequence>MPPADEPIDRAISISAGETSRLRRRPAVVLRAPAVQERTAIFCGAEEEIDFDNIREDDYDENRPWVPQVLPEAAPRPAARKRPRTKRSSGCGAAVHGAVSMMRQSWVGTEEGRSATVVPLPATYHPPALYEMPEMRGATGTGLGAGGGDQTLCRCVSRGVGCAIWCVVSCVSSCESWLSNAFLHWTAGTPSASRWRSALSTRACQRASAATSSSPLRLRPPLRLRWHSFRRWRPRKRRLGMQTRLAPGAHR</sequence>
<proteinExistence type="predicted"/>
<gene>
    <name evidence="1" type="ORF">GGX14DRAFT_474671</name>
</gene>
<organism evidence="1 2">
    <name type="scientific">Mycena pura</name>
    <dbReference type="NCBI Taxonomy" id="153505"/>
    <lineage>
        <taxon>Eukaryota</taxon>
        <taxon>Fungi</taxon>
        <taxon>Dikarya</taxon>
        <taxon>Basidiomycota</taxon>
        <taxon>Agaricomycotina</taxon>
        <taxon>Agaricomycetes</taxon>
        <taxon>Agaricomycetidae</taxon>
        <taxon>Agaricales</taxon>
        <taxon>Marasmiineae</taxon>
        <taxon>Mycenaceae</taxon>
        <taxon>Mycena</taxon>
    </lineage>
</organism>
<dbReference type="EMBL" id="JARJCW010000089">
    <property type="protein sequence ID" value="KAJ7195681.1"/>
    <property type="molecule type" value="Genomic_DNA"/>
</dbReference>